<keyword evidence="6" id="KW-0032">Aminotransferase</keyword>
<gene>
    <name evidence="6" type="ORF">C7H09_00225</name>
</gene>
<evidence type="ECO:0000256" key="3">
    <source>
        <dbReference type="PIRSR" id="PIRSR000390-1"/>
    </source>
</evidence>
<proteinExistence type="inferred from homology"/>
<evidence type="ECO:0000256" key="5">
    <source>
        <dbReference type="RuleBase" id="RU004508"/>
    </source>
</evidence>
<dbReference type="PANTHER" id="PTHR30244:SF9">
    <property type="entry name" value="PROTEIN RV3402C"/>
    <property type="match status" value="1"/>
</dbReference>
<evidence type="ECO:0000313" key="7">
    <source>
        <dbReference type="Proteomes" id="UP000239866"/>
    </source>
</evidence>
<dbReference type="CDD" id="cd00616">
    <property type="entry name" value="AHBA_syn"/>
    <property type="match status" value="1"/>
</dbReference>
<reference evidence="6 7" key="1">
    <citation type="submission" date="2018-03" db="EMBL/GenBank/DDBJ databases">
        <title>Marinobacter brunus sp. nov., a marine bacterium of Gamma-proteobacteria isolated from the surface seawater of the South China Sea.</title>
        <authorList>
            <person name="Cheng H."/>
            <person name="Wu Y.-H."/>
            <person name="Xamxidin M."/>
            <person name="Xu X.-W."/>
        </authorList>
    </citation>
    <scope>NUCLEOTIDE SEQUENCE [LARGE SCALE GENOMIC DNA]</scope>
    <source>
        <strain evidence="6 7">NH169-3</strain>
    </source>
</reference>
<keyword evidence="7" id="KW-1185">Reference proteome</keyword>
<dbReference type="GO" id="GO:0008483">
    <property type="term" value="F:transaminase activity"/>
    <property type="evidence" value="ECO:0007669"/>
    <property type="project" value="UniProtKB-KW"/>
</dbReference>
<dbReference type="Pfam" id="PF01041">
    <property type="entry name" value="DegT_DnrJ_EryC1"/>
    <property type="match status" value="1"/>
</dbReference>
<dbReference type="GO" id="GO:0000271">
    <property type="term" value="P:polysaccharide biosynthetic process"/>
    <property type="evidence" value="ECO:0007669"/>
    <property type="project" value="TreeGrafter"/>
</dbReference>
<feature type="modified residue" description="N6-(pyridoxal phosphate)lysine" evidence="4">
    <location>
        <position position="185"/>
    </location>
</feature>
<name>A0A2T1KX99_9GAMM</name>
<organism evidence="6 7">
    <name type="scientific">Marinobacter fuscus</name>
    <dbReference type="NCBI Taxonomy" id="2109942"/>
    <lineage>
        <taxon>Bacteria</taxon>
        <taxon>Pseudomonadati</taxon>
        <taxon>Pseudomonadota</taxon>
        <taxon>Gammaproteobacteria</taxon>
        <taxon>Pseudomonadales</taxon>
        <taxon>Marinobacteraceae</taxon>
        <taxon>Marinobacter</taxon>
    </lineage>
</organism>
<evidence type="ECO:0000313" key="6">
    <source>
        <dbReference type="EMBL" id="PSF14403.1"/>
    </source>
</evidence>
<comment type="similarity">
    <text evidence="2 5">Belongs to the DegT/DnrJ/EryC1 family.</text>
</comment>
<dbReference type="Proteomes" id="UP000239866">
    <property type="component" value="Unassembled WGS sequence"/>
</dbReference>
<dbReference type="AlphaFoldDB" id="A0A2T1KX99"/>
<dbReference type="PIRSF" id="PIRSF000390">
    <property type="entry name" value="PLP_StrS"/>
    <property type="match status" value="1"/>
</dbReference>
<keyword evidence="6" id="KW-0808">Transferase</keyword>
<dbReference type="Gene3D" id="3.40.640.10">
    <property type="entry name" value="Type I PLP-dependent aspartate aminotransferase-like (Major domain)"/>
    <property type="match status" value="1"/>
</dbReference>
<dbReference type="InterPro" id="IPR015421">
    <property type="entry name" value="PyrdxlP-dep_Trfase_major"/>
</dbReference>
<keyword evidence="1 4" id="KW-0663">Pyridoxal phosphate</keyword>
<sequence length="377" mass="42125">MSDDLITVTRPSLPDLEKLQPLLEGIWKSGRLTNGGPLHETLEAGLCEYLGVEHLSLFTNGTIALVTALQAMRVTGEVITTPYTFAATPHALLWNKLKPVFVDIEPDSFNLDASKIEAAITPETTAILPVHCYGTPANIDEIQRIADLYGLHVIYDAAHAFAVRYRGRSLLEAGDISVLSFHATKVFNTFEGGALILKDKKTKQRVDYLKNFGFANETTVVAPGINGKMNEFQAALGLLQLEKIDSDIRARQSVYRKYREELMGIEGLQLMEEPVDTEWNYSYCPVLVNERFPLSRDDLYSEFRKQGILVRRYFYPLVSDFPMYFDPSAVFENAADTAQRILCLPIYSDLNDEDFGRIMSCLREAANGHHGASGSGQ</sequence>
<feature type="active site" description="Proton acceptor" evidence="3">
    <location>
        <position position="185"/>
    </location>
</feature>
<dbReference type="InterPro" id="IPR000653">
    <property type="entry name" value="DegT/StrS_aminotransferase"/>
</dbReference>
<evidence type="ECO:0000256" key="4">
    <source>
        <dbReference type="PIRSR" id="PIRSR000390-2"/>
    </source>
</evidence>
<protein>
    <submittedName>
        <fullName evidence="6">Aminotransferase</fullName>
    </submittedName>
</protein>
<dbReference type="InterPro" id="IPR015424">
    <property type="entry name" value="PyrdxlP-dep_Trfase"/>
</dbReference>
<dbReference type="PANTHER" id="PTHR30244">
    <property type="entry name" value="TRANSAMINASE"/>
    <property type="match status" value="1"/>
</dbReference>
<dbReference type="GO" id="GO:0030170">
    <property type="term" value="F:pyridoxal phosphate binding"/>
    <property type="evidence" value="ECO:0007669"/>
    <property type="project" value="TreeGrafter"/>
</dbReference>
<dbReference type="SUPFAM" id="SSF53383">
    <property type="entry name" value="PLP-dependent transferases"/>
    <property type="match status" value="1"/>
</dbReference>
<dbReference type="EMBL" id="PXNP01000004">
    <property type="protein sequence ID" value="PSF14403.1"/>
    <property type="molecule type" value="Genomic_DNA"/>
</dbReference>
<dbReference type="OrthoDB" id="9804264at2"/>
<comment type="caution">
    <text evidence="6">The sequence shown here is derived from an EMBL/GenBank/DDBJ whole genome shotgun (WGS) entry which is preliminary data.</text>
</comment>
<evidence type="ECO:0000256" key="2">
    <source>
        <dbReference type="ARBA" id="ARBA00037999"/>
    </source>
</evidence>
<evidence type="ECO:0000256" key="1">
    <source>
        <dbReference type="ARBA" id="ARBA00022898"/>
    </source>
</evidence>
<accession>A0A2T1KX99</accession>